<reference evidence="1 2" key="1">
    <citation type="submission" date="2019-02" db="EMBL/GenBank/DDBJ databases">
        <title>Siculibacillus lacustris gen. nov., sp. nov., a new rosette-forming bacterium isolated from a freshwater crater lake (Lake St. Ana, Romania).</title>
        <authorList>
            <person name="Felfoldi T."/>
            <person name="Marton Z."/>
            <person name="Szabo A."/>
            <person name="Mentes A."/>
            <person name="Boka K."/>
            <person name="Marialigeti K."/>
            <person name="Mathe I."/>
            <person name="Koncz M."/>
            <person name="Schumann P."/>
            <person name="Toth E."/>
        </authorList>
    </citation>
    <scope>NUCLEOTIDE SEQUENCE [LARGE SCALE GENOMIC DNA]</scope>
    <source>
        <strain evidence="1 2">SA-279</strain>
    </source>
</reference>
<dbReference type="InterPro" id="IPR029063">
    <property type="entry name" value="SAM-dependent_MTases_sf"/>
</dbReference>
<dbReference type="AlphaFoldDB" id="A0A4Q9VBY8"/>
<dbReference type="OrthoDB" id="9805629at2"/>
<dbReference type="EMBL" id="SJFN01000073">
    <property type="protein sequence ID" value="TBW31959.1"/>
    <property type="molecule type" value="Genomic_DNA"/>
</dbReference>
<organism evidence="1 2">
    <name type="scientific">Siculibacillus lacustris</name>
    <dbReference type="NCBI Taxonomy" id="1549641"/>
    <lineage>
        <taxon>Bacteria</taxon>
        <taxon>Pseudomonadati</taxon>
        <taxon>Pseudomonadota</taxon>
        <taxon>Alphaproteobacteria</taxon>
        <taxon>Hyphomicrobiales</taxon>
        <taxon>Ancalomicrobiaceae</taxon>
        <taxon>Siculibacillus</taxon>
    </lineage>
</organism>
<dbReference type="Gene3D" id="3.40.50.150">
    <property type="entry name" value="Vaccinia Virus protein VP39"/>
    <property type="match status" value="1"/>
</dbReference>
<keyword evidence="2" id="KW-1185">Reference proteome</keyword>
<proteinExistence type="predicted"/>
<accession>A0A4Q9VBY8</accession>
<comment type="caution">
    <text evidence="1">The sequence shown here is derived from an EMBL/GenBank/DDBJ whole genome shotgun (WGS) entry which is preliminary data.</text>
</comment>
<protein>
    <recommendedName>
        <fullName evidence="3">DNA adenine methylase</fullName>
    </recommendedName>
</protein>
<sequence length="82" mass="8942">MGAFGREEFARLAEVLAALRGSFVLSINDTPEVRRIFSAFDQAEVELTYTVGNGAPKAVGELIITPPGMKRREKARGLFDEG</sequence>
<dbReference type="Proteomes" id="UP000292781">
    <property type="component" value="Unassembled WGS sequence"/>
</dbReference>
<name>A0A4Q9VBY8_9HYPH</name>
<evidence type="ECO:0000313" key="1">
    <source>
        <dbReference type="EMBL" id="TBW31959.1"/>
    </source>
</evidence>
<evidence type="ECO:0008006" key="3">
    <source>
        <dbReference type="Google" id="ProtNLM"/>
    </source>
</evidence>
<gene>
    <name evidence="1" type="ORF">EYW49_22650</name>
</gene>
<evidence type="ECO:0000313" key="2">
    <source>
        <dbReference type="Proteomes" id="UP000292781"/>
    </source>
</evidence>
<dbReference type="SUPFAM" id="SSF53335">
    <property type="entry name" value="S-adenosyl-L-methionine-dependent methyltransferases"/>
    <property type="match status" value="1"/>
</dbReference>
<dbReference type="RefSeq" id="WP_131311994.1">
    <property type="nucleotide sequence ID" value="NZ_SJFN01000073.1"/>
</dbReference>